<accession>A0A0F9KJ70</accession>
<reference evidence="1" key="1">
    <citation type="journal article" date="2015" name="Nature">
        <title>Complex archaea that bridge the gap between prokaryotes and eukaryotes.</title>
        <authorList>
            <person name="Spang A."/>
            <person name="Saw J.H."/>
            <person name="Jorgensen S.L."/>
            <person name="Zaremba-Niedzwiedzka K."/>
            <person name="Martijn J."/>
            <person name="Lind A.E."/>
            <person name="van Eijk R."/>
            <person name="Schleper C."/>
            <person name="Guy L."/>
            <person name="Ettema T.J."/>
        </authorList>
    </citation>
    <scope>NUCLEOTIDE SEQUENCE</scope>
</reference>
<comment type="caution">
    <text evidence="1">The sequence shown here is derived from an EMBL/GenBank/DDBJ whole genome shotgun (WGS) entry which is preliminary data.</text>
</comment>
<organism evidence="1">
    <name type="scientific">marine sediment metagenome</name>
    <dbReference type="NCBI Taxonomy" id="412755"/>
    <lineage>
        <taxon>unclassified sequences</taxon>
        <taxon>metagenomes</taxon>
        <taxon>ecological metagenomes</taxon>
    </lineage>
</organism>
<evidence type="ECO:0000313" key="1">
    <source>
        <dbReference type="EMBL" id="KKM82008.1"/>
    </source>
</evidence>
<gene>
    <name evidence="1" type="ORF">LCGC14_1323830</name>
</gene>
<dbReference type="AlphaFoldDB" id="A0A0F9KJ70"/>
<protein>
    <submittedName>
        <fullName evidence="1">Uncharacterized protein</fullName>
    </submittedName>
</protein>
<dbReference type="EMBL" id="LAZR01007928">
    <property type="protein sequence ID" value="KKM82008.1"/>
    <property type="molecule type" value="Genomic_DNA"/>
</dbReference>
<name>A0A0F9KJ70_9ZZZZ</name>
<sequence>MLPIRTLTRVYVLAVLLRIYQWLDNEPTPDAQGSNEDLSELEYPSRMLIHVSDVLEHEVILMEDRGDGADASALLPYWTEVVNKYIEEAEKEQK</sequence>
<proteinExistence type="predicted"/>